<reference evidence="6" key="1">
    <citation type="submission" date="2007-11" db="EMBL/GenBank/DDBJ databases">
        <authorList>
            <person name="Fulton L."/>
            <person name="Clifton S."/>
            <person name="Fulton B."/>
            <person name="Xu J."/>
            <person name="Minx P."/>
            <person name="Pepin K.H."/>
            <person name="Johnson M."/>
            <person name="Thiruvilangam P."/>
            <person name="Bhonagiri V."/>
            <person name="Nash W.E."/>
            <person name="Mardis E.R."/>
            <person name="Wilson R.K."/>
        </authorList>
    </citation>
    <scope>NUCLEOTIDE SEQUENCE [LARGE SCALE GENOMIC DNA]</scope>
    <source>
        <strain evidence="6">DSM 14662</strain>
    </source>
</reference>
<dbReference type="SUPFAM" id="SSF48498">
    <property type="entry name" value="Tetracyclin repressor-like, C-terminal domain"/>
    <property type="match status" value="1"/>
</dbReference>
<gene>
    <name evidence="6" type="ORF">ANACAC_01772</name>
</gene>
<keyword evidence="3" id="KW-0804">Transcription</keyword>
<keyword evidence="2 4" id="KW-0238">DNA-binding</keyword>
<reference evidence="6" key="2">
    <citation type="submission" date="2013-11" db="EMBL/GenBank/DDBJ databases">
        <title>Draft genome sequence of Anaerostipes caccae (DSM 14662).</title>
        <authorList>
            <person name="Sudarsanam P."/>
            <person name="Ley R."/>
            <person name="Guruge J."/>
            <person name="Turnbaugh P.J."/>
            <person name="Mahowald M."/>
            <person name="Liep D."/>
            <person name="Gordon J."/>
        </authorList>
    </citation>
    <scope>NUCLEOTIDE SEQUENCE</scope>
    <source>
        <strain evidence="6">DSM 14662</strain>
    </source>
</reference>
<dbReference type="eggNOG" id="COG1309">
    <property type="taxonomic scope" value="Bacteria"/>
</dbReference>
<evidence type="ECO:0000256" key="2">
    <source>
        <dbReference type="ARBA" id="ARBA00023125"/>
    </source>
</evidence>
<dbReference type="InterPro" id="IPR001647">
    <property type="entry name" value="HTH_TetR"/>
</dbReference>
<dbReference type="STRING" id="411490.ANACAC_01772"/>
<keyword evidence="7" id="KW-1185">Reference proteome</keyword>
<feature type="DNA-binding region" description="H-T-H motif" evidence="4">
    <location>
        <begin position="54"/>
        <end position="73"/>
    </location>
</feature>
<dbReference type="EMBL" id="ABAX03000012">
    <property type="protein sequence ID" value="EDR98149.1"/>
    <property type="molecule type" value="Genomic_DNA"/>
</dbReference>
<organism evidence="6 7">
    <name type="scientific">Anaerostipes caccae (strain DSM 14662 / CCUG 47493 / JCM 13470 / NCIMB 13811 / L1-92)</name>
    <dbReference type="NCBI Taxonomy" id="411490"/>
    <lineage>
        <taxon>Bacteria</taxon>
        <taxon>Bacillati</taxon>
        <taxon>Bacillota</taxon>
        <taxon>Clostridia</taxon>
        <taxon>Lachnospirales</taxon>
        <taxon>Lachnospiraceae</taxon>
        <taxon>Anaerostipes</taxon>
    </lineage>
</organism>
<evidence type="ECO:0000313" key="6">
    <source>
        <dbReference type="EMBL" id="EDR98149.1"/>
    </source>
</evidence>
<proteinExistence type="predicted"/>
<dbReference type="HOGENOM" id="CLU_069356_15_12_9"/>
<dbReference type="InterPro" id="IPR041612">
    <property type="entry name" value="YfiR_C"/>
</dbReference>
<dbReference type="PROSITE" id="PS50977">
    <property type="entry name" value="HTH_TETR_2"/>
    <property type="match status" value="1"/>
</dbReference>
<evidence type="ECO:0000313" key="7">
    <source>
        <dbReference type="Proteomes" id="UP000004935"/>
    </source>
</evidence>
<dbReference type="InterPro" id="IPR009057">
    <property type="entry name" value="Homeodomain-like_sf"/>
</dbReference>
<comment type="caution">
    <text evidence="6">The sequence shown here is derived from an EMBL/GenBank/DDBJ whole genome shotgun (WGS) entry which is preliminary data.</text>
</comment>
<dbReference type="Pfam" id="PF00440">
    <property type="entry name" value="TetR_N"/>
    <property type="match status" value="1"/>
</dbReference>
<evidence type="ECO:0000256" key="4">
    <source>
        <dbReference type="PROSITE-ProRule" id="PRU00335"/>
    </source>
</evidence>
<dbReference type="Proteomes" id="UP000004935">
    <property type="component" value="Unassembled WGS sequence"/>
</dbReference>
<dbReference type="AlphaFoldDB" id="B0MDX9"/>
<dbReference type="InterPro" id="IPR036271">
    <property type="entry name" value="Tet_transcr_reg_TetR-rel_C_sf"/>
</dbReference>
<name>B0MDX9_ANACD</name>
<keyword evidence="1" id="KW-0805">Transcription regulation</keyword>
<evidence type="ECO:0000256" key="1">
    <source>
        <dbReference type="ARBA" id="ARBA00023015"/>
    </source>
</evidence>
<dbReference type="PANTHER" id="PTHR47506:SF3">
    <property type="entry name" value="HTH-TYPE TRANSCRIPTIONAL REGULATOR LMRA"/>
    <property type="match status" value="1"/>
</dbReference>
<dbReference type="PANTHER" id="PTHR47506">
    <property type="entry name" value="TRANSCRIPTIONAL REGULATORY PROTEIN"/>
    <property type="match status" value="1"/>
</dbReference>
<dbReference type="SUPFAM" id="SSF46689">
    <property type="entry name" value="Homeodomain-like"/>
    <property type="match status" value="1"/>
</dbReference>
<feature type="domain" description="HTH tetR-type" evidence="5">
    <location>
        <begin position="31"/>
        <end position="91"/>
    </location>
</feature>
<evidence type="ECO:0000259" key="5">
    <source>
        <dbReference type="PROSITE" id="PS50977"/>
    </source>
</evidence>
<evidence type="ECO:0000256" key="3">
    <source>
        <dbReference type="ARBA" id="ARBA00023163"/>
    </source>
</evidence>
<dbReference type="Gene3D" id="1.10.357.10">
    <property type="entry name" value="Tetracycline Repressor, domain 2"/>
    <property type="match status" value="1"/>
</dbReference>
<protein>
    <submittedName>
        <fullName evidence="6">Transcriptional regulator, TetR family</fullName>
    </submittedName>
</protein>
<accession>B0MDX9</accession>
<sequence length="219" mass="25805">MYTIDFPTYVSYIEIVDTYVGKEGSVNKRGEATRRRIREKACLLFAEKGFKEVTMKDICEITGLSRGGLYGHYENTKQIFKEIVDEMMNSQDEEFRSKMRLGLSAVHILDDILKRYQEEMIDREGSLSTAIYEYFSIKENAAGENALYRQYLASFDTWKSFLQYGIDRKEFYPVDIPAVFDLIIFSYQGVRMYSRLMPVSREVPERMMKEIRNLLVRKE</sequence>
<dbReference type="Pfam" id="PF17922">
    <property type="entry name" value="TetR_C_17"/>
    <property type="match status" value="1"/>
</dbReference>
<dbReference type="Gene3D" id="1.10.10.60">
    <property type="entry name" value="Homeodomain-like"/>
    <property type="match status" value="1"/>
</dbReference>
<dbReference type="GO" id="GO:0003677">
    <property type="term" value="F:DNA binding"/>
    <property type="evidence" value="ECO:0007669"/>
    <property type="project" value="UniProtKB-UniRule"/>
</dbReference>